<proteinExistence type="predicted"/>
<evidence type="ECO:0000259" key="1">
    <source>
        <dbReference type="PROSITE" id="PS51186"/>
    </source>
</evidence>
<protein>
    <submittedName>
        <fullName evidence="2">N-acetylglutamate synthase, GNAT family</fullName>
    </submittedName>
</protein>
<dbReference type="PANTHER" id="PTHR43233:SF1">
    <property type="entry name" value="FAMILY N-ACETYLTRANSFERASE, PUTATIVE (AFU_ORTHOLOGUE AFUA_6G03350)-RELATED"/>
    <property type="match status" value="1"/>
</dbReference>
<evidence type="ECO:0000313" key="2">
    <source>
        <dbReference type="EMBL" id="SFQ26184.1"/>
    </source>
</evidence>
<feature type="domain" description="N-acetyltransferase" evidence="1">
    <location>
        <begin position="1"/>
        <end position="146"/>
    </location>
</feature>
<dbReference type="SUPFAM" id="SSF55729">
    <property type="entry name" value="Acyl-CoA N-acyltransferases (Nat)"/>
    <property type="match status" value="1"/>
</dbReference>
<name>A0A1I5X2N7_9BACT</name>
<dbReference type="RefSeq" id="WP_090659133.1">
    <property type="nucleotide sequence ID" value="NZ_FOXQ01000007.1"/>
</dbReference>
<evidence type="ECO:0000313" key="3">
    <source>
        <dbReference type="Proteomes" id="UP000199031"/>
    </source>
</evidence>
<accession>A0A1I5X2N7</accession>
<dbReference type="InterPro" id="IPR000182">
    <property type="entry name" value="GNAT_dom"/>
</dbReference>
<dbReference type="Pfam" id="PF00583">
    <property type="entry name" value="Acetyltransf_1"/>
    <property type="match status" value="1"/>
</dbReference>
<dbReference type="EMBL" id="FOXQ01000007">
    <property type="protein sequence ID" value="SFQ26184.1"/>
    <property type="molecule type" value="Genomic_DNA"/>
</dbReference>
<dbReference type="OrthoDB" id="3216107at2"/>
<dbReference type="Gene3D" id="3.40.630.30">
    <property type="match status" value="1"/>
</dbReference>
<gene>
    <name evidence="2" type="ORF">SAMN05444277_107165</name>
</gene>
<organism evidence="2 3">
    <name type="scientific">Parafilimonas terrae</name>
    <dbReference type="NCBI Taxonomy" id="1465490"/>
    <lineage>
        <taxon>Bacteria</taxon>
        <taxon>Pseudomonadati</taxon>
        <taxon>Bacteroidota</taxon>
        <taxon>Chitinophagia</taxon>
        <taxon>Chitinophagales</taxon>
        <taxon>Chitinophagaceae</taxon>
        <taxon>Parafilimonas</taxon>
    </lineage>
</organism>
<reference evidence="2 3" key="1">
    <citation type="submission" date="2016-10" db="EMBL/GenBank/DDBJ databases">
        <authorList>
            <person name="de Groot N.N."/>
        </authorList>
    </citation>
    <scope>NUCLEOTIDE SEQUENCE [LARGE SCALE GENOMIC DNA]</scope>
    <source>
        <strain evidence="2 3">DSM 28286</strain>
    </source>
</reference>
<dbReference type="AlphaFoldDB" id="A0A1I5X2N7"/>
<sequence>MEVYEVRDEMYWITTDVSKLDVNVIHQFLSKESYWAQGVPMHVIEKAIKNSLCFGLFYNDVQIGFARLITDKATFAYLADVFIINEYRGKGLSKWLMKIIQAHPELQNLRRWLLTTKDAHGLYEQVGWTKVPDDYVYRFMMRHNPDVYKNMENE</sequence>
<dbReference type="STRING" id="1465490.SAMN05444277_107165"/>
<dbReference type="InterPro" id="IPR016181">
    <property type="entry name" value="Acyl_CoA_acyltransferase"/>
</dbReference>
<dbReference type="PROSITE" id="PS51186">
    <property type="entry name" value="GNAT"/>
    <property type="match status" value="1"/>
</dbReference>
<dbReference type="PANTHER" id="PTHR43233">
    <property type="entry name" value="FAMILY N-ACETYLTRANSFERASE, PUTATIVE (AFU_ORTHOLOGUE AFUA_6G03350)-RELATED"/>
    <property type="match status" value="1"/>
</dbReference>
<dbReference type="InterPro" id="IPR053144">
    <property type="entry name" value="Acetyltransferase_Butenolide"/>
</dbReference>
<dbReference type="CDD" id="cd04301">
    <property type="entry name" value="NAT_SF"/>
    <property type="match status" value="1"/>
</dbReference>
<keyword evidence="3" id="KW-1185">Reference proteome</keyword>
<dbReference type="Proteomes" id="UP000199031">
    <property type="component" value="Unassembled WGS sequence"/>
</dbReference>
<dbReference type="GO" id="GO:0016747">
    <property type="term" value="F:acyltransferase activity, transferring groups other than amino-acyl groups"/>
    <property type="evidence" value="ECO:0007669"/>
    <property type="project" value="InterPro"/>
</dbReference>